<organism evidence="5">
    <name type="scientific">Ralstonia solanacearum</name>
    <name type="common">Pseudomonas solanacearum</name>
    <dbReference type="NCBI Taxonomy" id="305"/>
    <lineage>
        <taxon>Bacteria</taxon>
        <taxon>Pseudomonadati</taxon>
        <taxon>Pseudomonadota</taxon>
        <taxon>Betaproteobacteria</taxon>
        <taxon>Burkholderiales</taxon>
        <taxon>Burkholderiaceae</taxon>
        <taxon>Ralstonia</taxon>
        <taxon>Ralstonia solanacearum species complex</taxon>
    </lineage>
</organism>
<feature type="compositionally biased region" description="Gly residues" evidence="1">
    <location>
        <begin position="133"/>
        <end position="146"/>
    </location>
</feature>
<dbReference type="CDD" id="cd13444">
    <property type="entry name" value="CDI_toxin_EC869_like"/>
    <property type="match status" value="1"/>
</dbReference>
<dbReference type="EMBL" id="LN899822">
    <property type="protein sequence ID" value="CUV61670.1"/>
    <property type="molecule type" value="Genomic_DNA"/>
</dbReference>
<feature type="region of interest" description="Disordered" evidence="1">
    <location>
        <begin position="269"/>
        <end position="291"/>
    </location>
</feature>
<dbReference type="EMBL" id="LN899825">
    <property type="protein sequence ID" value="CUV35629.1"/>
    <property type="molecule type" value="Genomic_DNA"/>
</dbReference>
<dbReference type="AlphaFoldDB" id="A0A0S4XD90"/>
<feature type="domain" description="CdiA toxin EC869-like" evidence="2">
    <location>
        <begin position="655"/>
        <end position="782"/>
    </location>
</feature>
<protein>
    <submittedName>
        <fullName evidence="5">Hemagglutinin-related protein</fullName>
    </submittedName>
</protein>
<feature type="compositionally biased region" description="Basic and acidic residues" evidence="1">
    <location>
        <begin position="269"/>
        <end position="283"/>
    </location>
</feature>
<evidence type="ECO:0000259" key="2">
    <source>
        <dbReference type="Pfam" id="PF21111"/>
    </source>
</evidence>
<dbReference type="InterPro" id="IPR033799">
    <property type="entry name" value="CdiA_EC869-like"/>
</dbReference>
<evidence type="ECO:0000313" key="3">
    <source>
        <dbReference type="EMBL" id="CUV24425.1"/>
    </source>
</evidence>
<name>A0A0S4XD90_RALSL</name>
<dbReference type="Gene3D" id="3.40.1350.110">
    <property type="match status" value="1"/>
</dbReference>
<sequence>MGGDLNIESLQDTSTYHTKDQSIGGSVTVGFGFSGSANFSQQKIDSDFASVTEQSGIKAGDRGFQVNVRGNTDLKGAVIASTDKAVQDGVNSLTAATLTQSEIHNRAEYSASSIGIGGGYSYGGGGMMPVGGGSGGGGNTTAGGVGTNQQGQATTGGDKVPGSNVPTSGNWSATPPVVMGASGSGSSVTGSGISGGAIHITDGAKQQALTGKDGEQTVASVNRNVSTERDSSNALKPIFNEKEIQAGFEIVGALQREAGTFLSNRAKEVDQKNAQAKDADAKAADPSNGLTDEQRLALRDQASALRSEAQAINDKWGAGGTYRQITSALMAGVGGNVTGSTAQFAQNMVVNYVQQQGASYIGKLVAGGTLVEGSPAHAALHAIVACAGAAASSQSCGSGALGAAASSLLTGLFSETSPDETATQREGKRNLITSLVTGIAAMSGADATTATNGAIAAVDNNWLATQQIVQMKKELSSAKSTLEQLKVASKWAYISTKQDVLTTTGIGKGLAESGWNDVKGLAEFFAHPGEGLNGLKQLINSPDARQQLGDALFKELDAKIDRMSKAINEGGDANAEQLGKDLGGLLWQVGSVVTGAGGIAKGTVQLASAGIRLGSASAEAMKLAFNLLKADSRGLGGVATLAETGMEFGAGIIKQGKPFEAFVQSKLPAGTLDLNTIKSNFSTFDHLTPDGIAVSDKTLDTMAKTYSTRPASITNVLNGYVDDMVKFSSDGSKQGDFILRNTDISAKQMQLGIPYGTTSDQMAAIAQSIQYAESKGIKIIVTKVK</sequence>
<dbReference type="EMBL" id="LN899823">
    <property type="protein sequence ID" value="CUV24425.1"/>
    <property type="molecule type" value="Genomic_DNA"/>
</dbReference>
<proteinExistence type="predicted"/>
<evidence type="ECO:0000256" key="1">
    <source>
        <dbReference type="SAM" id="MobiDB-lite"/>
    </source>
</evidence>
<evidence type="ECO:0000313" key="4">
    <source>
        <dbReference type="EMBL" id="CUV35629.1"/>
    </source>
</evidence>
<feature type="compositionally biased region" description="Low complexity" evidence="1">
    <location>
        <begin position="147"/>
        <end position="157"/>
    </location>
</feature>
<feature type="region of interest" description="Disordered" evidence="1">
    <location>
        <begin position="133"/>
        <end position="164"/>
    </location>
</feature>
<gene>
    <name evidence="5" type="ORF">RD1301_v1_1670001</name>
    <name evidence="3" type="ORF">RUN1744_v1_650001</name>
    <name evidence="4" type="ORF">TD1301_v1_1540050</name>
</gene>
<dbReference type="Pfam" id="PF21111">
    <property type="entry name" value="CDI_toxin_EC869_like"/>
    <property type="match status" value="1"/>
</dbReference>
<dbReference type="GO" id="GO:0004530">
    <property type="term" value="F:deoxyribonuclease I activity"/>
    <property type="evidence" value="ECO:0007669"/>
    <property type="project" value="InterPro"/>
</dbReference>
<reference evidence="5" key="1">
    <citation type="submission" date="2015-10" db="EMBL/GenBank/DDBJ databases">
        <authorList>
            <person name="Gilbert D.G."/>
        </authorList>
    </citation>
    <scope>NUCLEOTIDE SEQUENCE</scope>
    <source>
        <strain evidence="5">Phyl III-seqv23</strain>
    </source>
</reference>
<accession>A0A0S4XD90</accession>
<evidence type="ECO:0000313" key="5">
    <source>
        <dbReference type="EMBL" id="CUV61670.1"/>
    </source>
</evidence>